<gene>
    <name evidence="2" type="ordered locus">Sterm_3232</name>
</gene>
<evidence type="ECO:0000313" key="2">
    <source>
        <dbReference type="EMBL" id="ACZ10073.1"/>
    </source>
</evidence>
<keyword evidence="3" id="KW-1185">Reference proteome</keyword>
<dbReference type="KEGG" id="str:Sterm_3232"/>
<dbReference type="AlphaFoldDB" id="D1APN9"/>
<dbReference type="InterPro" id="IPR013096">
    <property type="entry name" value="Cupin_2"/>
</dbReference>
<dbReference type="InterPro" id="IPR014710">
    <property type="entry name" value="RmlC-like_jellyroll"/>
</dbReference>
<dbReference type="Pfam" id="PF07883">
    <property type="entry name" value="Cupin_2"/>
    <property type="match status" value="1"/>
</dbReference>
<reference evidence="2 3" key="2">
    <citation type="journal article" date="2010" name="Stand. Genomic Sci.">
        <title>Complete genome sequence of Sebaldella termitidis type strain (NCTC 11300).</title>
        <authorList>
            <person name="Harmon-Smith M."/>
            <person name="Celia L."/>
            <person name="Chertkov O."/>
            <person name="Lapidus A."/>
            <person name="Copeland A."/>
            <person name="Glavina Del Rio T."/>
            <person name="Nolan M."/>
            <person name="Lucas S."/>
            <person name="Tice H."/>
            <person name="Cheng J.F."/>
            <person name="Han C."/>
            <person name="Detter J.C."/>
            <person name="Bruce D."/>
            <person name="Goodwin L."/>
            <person name="Pitluck S."/>
            <person name="Pati A."/>
            <person name="Liolios K."/>
            <person name="Ivanova N."/>
            <person name="Mavromatis K."/>
            <person name="Mikhailova N."/>
            <person name="Chen A."/>
            <person name="Palaniappan K."/>
            <person name="Land M."/>
            <person name="Hauser L."/>
            <person name="Chang Y.J."/>
            <person name="Jeffries C.D."/>
            <person name="Brettin T."/>
            <person name="Goker M."/>
            <person name="Beck B."/>
            <person name="Bristow J."/>
            <person name="Eisen J.A."/>
            <person name="Markowitz V."/>
            <person name="Hugenholtz P."/>
            <person name="Kyrpides N.C."/>
            <person name="Klenk H.P."/>
            <person name="Chen F."/>
        </authorList>
    </citation>
    <scope>NUCLEOTIDE SEQUENCE [LARGE SCALE GENOMIC DNA]</scope>
    <source>
        <strain evidence="3">ATCC 33386 / NCTC 11300</strain>
    </source>
</reference>
<dbReference type="Gene3D" id="2.60.120.10">
    <property type="entry name" value="Jelly Rolls"/>
    <property type="match status" value="1"/>
</dbReference>
<dbReference type="InterPro" id="IPR011051">
    <property type="entry name" value="RmlC_Cupin_sf"/>
</dbReference>
<proteinExistence type="predicted"/>
<sequence>MNSNEIFDMFNKGKLTGTGISFNDISWYPHSKFEGVEMKNIITSGETGGKFSFHLVKIAPYKKIGLHIHENQLETHEVISGKGACKISGKEFEYEPGTVSIFPAGIEHEITAGSEGLWIFAKFIPALC</sequence>
<dbReference type="SUPFAM" id="SSF51182">
    <property type="entry name" value="RmlC-like cupins"/>
    <property type="match status" value="1"/>
</dbReference>
<name>D1APN9_SEBTE</name>
<organism evidence="2 3">
    <name type="scientific">Sebaldella termitidis (strain ATCC 33386 / NCTC 11300)</name>
    <dbReference type="NCBI Taxonomy" id="526218"/>
    <lineage>
        <taxon>Bacteria</taxon>
        <taxon>Fusobacteriati</taxon>
        <taxon>Fusobacteriota</taxon>
        <taxon>Fusobacteriia</taxon>
        <taxon>Fusobacteriales</taxon>
        <taxon>Leptotrichiaceae</taxon>
        <taxon>Sebaldella</taxon>
    </lineage>
</organism>
<evidence type="ECO:0000313" key="3">
    <source>
        <dbReference type="Proteomes" id="UP000000845"/>
    </source>
</evidence>
<reference evidence="3" key="1">
    <citation type="submission" date="2009-09" db="EMBL/GenBank/DDBJ databases">
        <title>The complete chromosome of Sebaldella termitidis ATCC 33386.</title>
        <authorList>
            <consortium name="US DOE Joint Genome Institute (JGI-PGF)"/>
            <person name="Lucas S."/>
            <person name="Copeland A."/>
            <person name="Lapidus A."/>
            <person name="Glavina del Rio T."/>
            <person name="Dalin E."/>
            <person name="Tice H."/>
            <person name="Bruce D."/>
            <person name="Goodwin L."/>
            <person name="Pitluck S."/>
            <person name="Kyrpides N."/>
            <person name="Mavromatis K."/>
            <person name="Ivanova N."/>
            <person name="Mikhailova N."/>
            <person name="Sims D."/>
            <person name="Meincke L."/>
            <person name="Brettin T."/>
            <person name="Detter J.C."/>
            <person name="Han C."/>
            <person name="Larimer F."/>
            <person name="Land M."/>
            <person name="Hauser L."/>
            <person name="Markowitz V."/>
            <person name="Cheng J.F."/>
            <person name="Hugenholtz P."/>
            <person name="Woyke T."/>
            <person name="Wu D."/>
            <person name="Eisen J.A."/>
        </authorList>
    </citation>
    <scope>NUCLEOTIDE SEQUENCE [LARGE SCALE GENOMIC DNA]</scope>
    <source>
        <strain evidence="3">ATCC 33386 / NCTC 11300</strain>
    </source>
</reference>
<accession>D1APN9</accession>
<feature type="domain" description="Cupin type-2" evidence="1">
    <location>
        <begin position="55"/>
        <end position="114"/>
    </location>
</feature>
<protein>
    <submittedName>
        <fullName evidence="2">Cupin 2 conserved barrel domain protein</fullName>
    </submittedName>
</protein>
<dbReference type="STRING" id="526218.Sterm_3232"/>
<dbReference type="HOGENOM" id="CLU_161240_0_0_0"/>
<dbReference type="EMBL" id="CP001739">
    <property type="protein sequence ID" value="ACZ10073.1"/>
    <property type="molecule type" value="Genomic_DNA"/>
</dbReference>
<dbReference type="eggNOG" id="COG0662">
    <property type="taxonomic scope" value="Bacteria"/>
</dbReference>
<dbReference type="RefSeq" id="WP_012862655.1">
    <property type="nucleotide sequence ID" value="NC_013517.1"/>
</dbReference>
<dbReference type="Proteomes" id="UP000000845">
    <property type="component" value="Chromosome"/>
</dbReference>
<evidence type="ECO:0000259" key="1">
    <source>
        <dbReference type="Pfam" id="PF07883"/>
    </source>
</evidence>